<organism evidence="1 2">
    <name type="scientific">Legionella brunensis</name>
    <dbReference type="NCBI Taxonomy" id="29422"/>
    <lineage>
        <taxon>Bacteria</taxon>
        <taxon>Pseudomonadati</taxon>
        <taxon>Pseudomonadota</taxon>
        <taxon>Gammaproteobacteria</taxon>
        <taxon>Legionellales</taxon>
        <taxon>Legionellaceae</taxon>
        <taxon>Legionella</taxon>
    </lineage>
</organism>
<proteinExistence type="predicted"/>
<evidence type="ECO:0000313" key="1">
    <source>
        <dbReference type="EMBL" id="KTC83714.1"/>
    </source>
</evidence>
<protein>
    <submittedName>
        <fullName evidence="1">Uncharacterized protein</fullName>
    </submittedName>
</protein>
<name>A0A0W0SJZ1_9GAMM</name>
<dbReference type="AlphaFoldDB" id="A0A0W0SJZ1"/>
<sequence length="339" mass="39080">MDVEKKLSAATTDKNLNMLRDKLNKTYRKINHKRHECLTPHCKQDLGSTQNCHAISKTNIRTYEPQPNSLIKIVKDVFQTLFPGEEGRKFFEQFSINNDPTFKGFCNDCDRLLFNEVDGYLHVSGTEIPDIVLLQLHYRLVCYGIIDLERLKILNEGLLNYTESFQPGSEWCNTLKNEIIPKTALVYTQHLQVKEKCEYYLNKIKQSGMLPPQMPKIFLEGNKTNPLCFGRVGYYAYQYAYSEEEVISKFFYFLPFATFSSIVGERGESHLVFTSLTEDAAHLVPIIRVLEQPNWKDIIANKIYNFSDGCILRHMHAGMNGVKINDTLNYFIENSGLAA</sequence>
<keyword evidence="2" id="KW-1185">Reference proteome</keyword>
<evidence type="ECO:0000313" key="2">
    <source>
        <dbReference type="Proteomes" id="UP000054742"/>
    </source>
</evidence>
<gene>
    <name evidence="1" type="ORF">Lbru_1683</name>
</gene>
<dbReference type="RefSeq" id="WP_058441758.1">
    <property type="nucleotide sequence ID" value="NZ_CAAAHU010000027.1"/>
</dbReference>
<comment type="caution">
    <text evidence="1">The sequence shown here is derived from an EMBL/GenBank/DDBJ whole genome shotgun (WGS) entry which is preliminary data.</text>
</comment>
<reference evidence="1 2" key="1">
    <citation type="submission" date="2015-11" db="EMBL/GenBank/DDBJ databases">
        <title>Genomic analysis of 38 Legionella species identifies large and diverse effector repertoires.</title>
        <authorList>
            <person name="Burstein D."/>
            <person name="Amaro F."/>
            <person name="Zusman T."/>
            <person name="Lifshitz Z."/>
            <person name="Cohen O."/>
            <person name="Gilbert J.A."/>
            <person name="Pupko T."/>
            <person name="Shuman H.A."/>
            <person name="Segal G."/>
        </authorList>
    </citation>
    <scope>NUCLEOTIDE SEQUENCE [LARGE SCALE GENOMIC DNA]</scope>
    <source>
        <strain evidence="1 2">ATCC 43878</strain>
    </source>
</reference>
<accession>A0A0W0SJZ1</accession>
<dbReference type="OrthoDB" id="583051at2"/>
<dbReference type="STRING" id="29422.Lbru_1683"/>
<dbReference type="EMBL" id="LNXV01000015">
    <property type="protein sequence ID" value="KTC83714.1"/>
    <property type="molecule type" value="Genomic_DNA"/>
</dbReference>
<dbReference type="Proteomes" id="UP000054742">
    <property type="component" value="Unassembled WGS sequence"/>
</dbReference>
<dbReference type="PATRIC" id="fig|29422.6.peg.1788"/>